<sequence length="307" mass="29390">MPIIRTTTILAAIAATGGALSAGLVHADPGTAVATANTTNLHALGSSTQIGEGTWTVTNLKPSSDAIPYHLDGALWEATATDEATHGSTTPIVSNFNARARSGQTYRELFQVATAQGVNPAGLAQGQQASGKLYFDVTGDTPDSVVYNAGGPDLAVWVQPPPGTGAAAGGTGRGGSAGNGSPTSGTGAPPTPTAVPAANPGSVGTPATGLAQGTPLPGAVPSGPQTPAAATPAAPPPQAPAPGAPQTPAPAAPLPQAPGAPQPPAPGSLGTPLAPGPDQQPVSTPQPAATQTPAPQQGATAPAAATP</sequence>
<feature type="compositionally biased region" description="Gly residues" evidence="2">
    <location>
        <begin position="166"/>
        <end position="178"/>
    </location>
</feature>
<keyword evidence="6" id="KW-1185">Reference proteome</keyword>
<dbReference type="EMBL" id="LQPH01000164">
    <property type="protein sequence ID" value="ORW16068.1"/>
    <property type="molecule type" value="Genomic_DNA"/>
</dbReference>
<dbReference type="SUPFAM" id="SSF81982">
    <property type="entry name" value="Antigen MPT63/MPB63 (immunoprotective extracellular protein)"/>
    <property type="match status" value="1"/>
</dbReference>
<proteinExistence type="predicted"/>
<feature type="signal peptide" evidence="3">
    <location>
        <begin position="1"/>
        <end position="27"/>
    </location>
</feature>
<dbReference type="Proteomes" id="UP000193781">
    <property type="component" value="Unassembled WGS sequence"/>
</dbReference>
<feature type="compositionally biased region" description="Low complexity" evidence="2">
    <location>
        <begin position="221"/>
        <end position="232"/>
    </location>
</feature>
<name>A0A1X1YY96_9MYCO</name>
<protein>
    <recommendedName>
        <fullName evidence="4">MPT63-like domain-containing protein</fullName>
    </recommendedName>
</protein>
<evidence type="ECO:0000313" key="5">
    <source>
        <dbReference type="EMBL" id="ORW16068.1"/>
    </source>
</evidence>
<evidence type="ECO:0000313" key="6">
    <source>
        <dbReference type="Proteomes" id="UP000193781"/>
    </source>
</evidence>
<organism evidence="5 6">
    <name type="scientific">Mycobacterium nebraskense</name>
    <dbReference type="NCBI Taxonomy" id="244292"/>
    <lineage>
        <taxon>Bacteria</taxon>
        <taxon>Bacillati</taxon>
        <taxon>Actinomycetota</taxon>
        <taxon>Actinomycetes</taxon>
        <taxon>Mycobacteriales</taxon>
        <taxon>Mycobacteriaceae</taxon>
        <taxon>Mycobacterium</taxon>
    </lineage>
</organism>
<feature type="compositionally biased region" description="Pro residues" evidence="2">
    <location>
        <begin position="233"/>
        <end position="266"/>
    </location>
</feature>
<feature type="compositionally biased region" description="Low complexity" evidence="2">
    <location>
        <begin position="179"/>
        <end position="201"/>
    </location>
</feature>
<keyword evidence="1 3" id="KW-0732">Signal</keyword>
<reference evidence="5 6" key="1">
    <citation type="submission" date="2016-01" db="EMBL/GenBank/DDBJ databases">
        <title>The new phylogeny of the genus Mycobacterium.</title>
        <authorList>
            <person name="Tarcisio F."/>
            <person name="Conor M."/>
            <person name="Antonella G."/>
            <person name="Elisabetta G."/>
            <person name="Giulia F.S."/>
            <person name="Sara T."/>
            <person name="Anna F."/>
            <person name="Clotilde B."/>
            <person name="Roberto B."/>
            <person name="Veronica D.S."/>
            <person name="Fabio R."/>
            <person name="Monica P."/>
            <person name="Olivier J."/>
            <person name="Enrico T."/>
            <person name="Nicola S."/>
        </authorList>
    </citation>
    <scope>NUCLEOTIDE SEQUENCE [LARGE SCALE GENOMIC DNA]</scope>
    <source>
        <strain evidence="5 6">DSM 44803</strain>
    </source>
</reference>
<comment type="caution">
    <text evidence="5">The sequence shown here is derived from an EMBL/GenBank/DDBJ whole genome shotgun (WGS) entry which is preliminary data.</text>
</comment>
<feature type="region of interest" description="Disordered" evidence="2">
    <location>
        <begin position="157"/>
        <end position="307"/>
    </location>
</feature>
<feature type="chain" id="PRO_5012642885" description="MPT63-like domain-containing protein" evidence="3">
    <location>
        <begin position="28"/>
        <end position="307"/>
    </location>
</feature>
<dbReference type="Pfam" id="PF09167">
    <property type="entry name" value="DUF1942"/>
    <property type="match status" value="1"/>
</dbReference>
<feature type="compositionally biased region" description="Low complexity" evidence="2">
    <location>
        <begin position="279"/>
        <end position="307"/>
    </location>
</feature>
<dbReference type="Gene3D" id="2.60.40.1240">
    <property type="match status" value="1"/>
</dbReference>
<dbReference type="GO" id="GO:0005615">
    <property type="term" value="C:extracellular space"/>
    <property type="evidence" value="ECO:0007669"/>
    <property type="project" value="InterPro"/>
</dbReference>
<dbReference type="InterPro" id="IPR029050">
    <property type="entry name" value="Immunoprotect_excell_Ig-like"/>
</dbReference>
<evidence type="ECO:0000256" key="1">
    <source>
        <dbReference type="ARBA" id="ARBA00022729"/>
    </source>
</evidence>
<dbReference type="RefSeq" id="WP_244193521.1">
    <property type="nucleotide sequence ID" value="NZ_JACKSS010000021.1"/>
</dbReference>
<gene>
    <name evidence="5" type="ORF">AWC17_15095</name>
</gene>
<evidence type="ECO:0000256" key="3">
    <source>
        <dbReference type="SAM" id="SignalP"/>
    </source>
</evidence>
<evidence type="ECO:0000259" key="4">
    <source>
        <dbReference type="Pfam" id="PF09167"/>
    </source>
</evidence>
<accession>A0A1X1YY96</accession>
<feature type="domain" description="MPT63-like" evidence="4">
    <location>
        <begin position="41"/>
        <end position="157"/>
    </location>
</feature>
<dbReference type="AlphaFoldDB" id="A0A1X1YY96"/>
<evidence type="ECO:0000256" key="2">
    <source>
        <dbReference type="SAM" id="MobiDB-lite"/>
    </source>
</evidence>
<dbReference type="InterPro" id="IPR015250">
    <property type="entry name" value="MPT63-like"/>
</dbReference>